<sequence>MSLPELPGPNADIWDWQRLGTCRGEASSVFFHPDGERGNARLRREQRAKELCHSCPVLAQCREHALRVGEPYGIWGGLGEAERAMILKGRGRRGNLAG</sequence>
<keyword evidence="11 12" id="KW-0804">Transcription</keyword>
<evidence type="ECO:0000256" key="2">
    <source>
        <dbReference type="ARBA" id="ARBA00006597"/>
    </source>
</evidence>
<evidence type="ECO:0000256" key="4">
    <source>
        <dbReference type="ARBA" id="ARBA00022490"/>
    </source>
</evidence>
<feature type="binding site" evidence="12">
    <location>
        <position position="55"/>
    </location>
    <ligand>
        <name>[4Fe-4S] cluster</name>
        <dbReference type="ChEBI" id="CHEBI:49883"/>
    </ligand>
</feature>
<dbReference type="GO" id="GO:0051539">
    <property type="term" value="F:4 iron, 4 sulfur cluster binding"/>
    <property type="evidence" value="ECO:0007669"/>
    <property type="project" value="UniProtKB-UniRule"/>
</dbReference>
<keyword evidence="5 12" id="KW-0479">Metal-binding</keyword>
<keyword evidence="8 12" id="KW-0805">Transcription regulation</keyword>
<comment type="function">
    <text evidence="12">Acts as a transcriptional regulator. Probably redox-responsive. The apo- but not holo-form probably binds DNA.</text>
</comment>
<evidence type="ECO:0000313" key="15">
    <source>
        <dbReference type="Proteomes" id="UP000444980"/>
    </source>
</evidence>
<comment type="PTM">
    <text evidence="12">The Fe-S cluster can be nitrosylated by nitric oxide (NO).</text>
</comment>
<evidence type="ECO:0000256" key="12">
    <source>
        <dbReference type="HAMAP-Rule" id="MF_01479"/>
    </source>
</evidence>
<comment type="similarity">
    <text evidence="2 12">Belongs to the WhiB family.</text>
</comment>
<keyword evidence="9 12" id="KW-0238">DNA-binding</keyword>
<feature type="binding site" evidence="12">
    <location>
        <position position="22"/>
    </location>
    <ligand>
        <name>[4Fe-4S] cluster</name>
        <dbReference type="ChEBI" id="CHEBI:49883"/>
    </ligand>
</feature>
<evidence type="ECO:0000313" key="14">
    <source>
        <dbReference type="EMBL" id="GED97262.1"/>
    </source>
</evidence>
<feature type="domain" description="4Fe-4S Wbl-type" evidence="13">
    <location>
        <begin position="21"/>
        <end position="85"/>
    </location>
</feature>
<reference evidence="15" key="1">
    <citation type="submission" date="2019-06" db="EMBL/GenBank/DDBJ databases">
        <title>Gordonia isolated from sludge of a wastewater treatment plant.</title>
        <authorList>
            <person name="Tamura T."/>
            <person name="Aoyama K."/>
            <person name="Kang Y."/>
            <person name="Saito S."/>
            <person name="Akiyama N."/>
            <person name="Yazawa K."/>
            <person name="Gonoi T."/>
            <person name="Mikami Y."/>
        </authorList>
    </citation>
    <scope>NUCLEOTIDE SEQUENCE [LARGE SCALE GENOMIC DNA]</scope>
    <source>
        <strain evidence="15">NBRC 107697</strain>
    </source>
</reference>
<evidence type="ECO:0000256" key="7">
    <source>
        <dbReference type="ARBA" id="ARBA00023014"/>
    </source>
</evidence>
<dbReference type="PANTHER" id="PTHR38839">
    <property type="entry name" value="TRANSCRIPTIONAL REGULATOR WHID-RELATED"/>
    <property type="match status" value="1"/>
</dbReference>
<dbReference type="HAMAP" id="MF_01479">
    <property type="entry name" value="WhiB"/>
    <property type="match status" value="1"/>
</dbReference>
<keyword evidence="15" id="KW-1185">Reference proteome</keyword>
<organism evidence="14 15">
    <name type="scientific">Gordonia crocea</name>
    <dbReference type="NCBI Taxonomy" id="589162"/>
    <lineage>
        <taxon>Bacteria</taxon>
        <taxon>Bacillati</taxon>
        <taxon>Actinomycetota</taxon>
        <taxon>Actinomycetes</taxon>
        <taxon>Mycobacteriales</taxon>
        <taxon>Gordoniaceae</taxon>
        <taxon>Gordonia</taxon>
    </lineage>
</organism>
<accession>A0A7I9UWE2</accession>
<dbReference type="InterPro" id="IPR034768">
    <property type="entry name" value="4FE4S_WBL"/>
</dbReference>
<dbReference type="GO" id="GO:0005737">
    <property type="term" value="C:cytoplasm"/>
    <property type="evidence" value="ECO:0007669"/>
    <property type="project" value="UniProtKB-SubCell"/>
</dbReference>
<dbReference type="AlphaFoldDB" id="A0A7I9UWE2"/>
<comment type="cofactor">
    <cofactor evidence="12">
        <name>[4Fe-4S] cluster</name>
        <dbReference type="ChEBI" id="CHEBI:49883"/>
    </cofactor>
    <text evidence="12">Binds 1 [4Fe-4S] cluster per subunit. Following nitrosylation of the [4Fe-4S] cluster binds 1 [4Fe-8(NO)] cluster per subunit.</text>
</comment>
<dbReference type="OrthoDB" id="4954884at2"/>
<dbReference type="RefSeq" id="WP_161926613.1">
    <property type="nucleotide sequence ID" value="NZ_BJOU01000001.1"/>
</dbReference>
<evidence type="ECO:0000256" key="3">
    <source>
        <dbReference type="ARBA" id="ARBA00022485"/>
    </source>
</evidence>
<dbReference type="GO" id="GO:0003677">
    <property type="term" value="F:DNA binding"/>
    <property type="evidence" value="ECO:0007669"/>
    <property type="project" value="UniProtKB-UniRule"/>
</dbReference>
<feature type="binding site" evidence="12">
    <location>
        <position position="61"/>
    </location>
    <ligand>
        <name>[4Fe-4S] cluster</name>
        <dbReference type="ChEBI" id="CHEBI:49883"/>
    </ligand>
</feature>
<keyword evidence="3 12" id="KW-0004">4Fe-4S</keyword>
<evidence type="ECO:0000256" key="1">
    <source>
        <dbReference type="ARBA" id="ARBA00004496"/>
    </source>
</evidence>
<proteinExistence type="inferred from homology"/>
<dbReference type="EMBL" id="BJOU01000001">
    <property type="protein sequence ID" value="GED97262.1"/>
    <property type="molecule type" value="Genomic_DNA"/>
</dbReference>
<evidence type="ECO:0000256" key="9">
    <source>
        <dbReference type="ARBA" id="ARBA00023125"/>
    </source>
</evidence>
<dbReference type="Pfam" id="PF02467">
    <property type="entry name" value="Whib"/>
    <property type="match status" value="1"/>
</dbReference>
<keyword evidence="6 12" id="KW-0408">Iron</keyword>
<comment type="subcellular location">
    <subcellularLocation>
        <location evidence="1 12">Cytoplasm</location>
    </subcellularLocation>
</comment>
<evidence type="ECO:0000256" key="8">
    <source>
        <dbReference type="ARBA" id="ARBA00023015"/>
    </source>
</evidence>
<dbReference type="GO" id="GO:0035731">
    <property type="term" value="F:dinitrosyl-iron complex binding"/>
    <property type="evidence" value="ECO:0007669"/>
    <property type="project" value="UniProtKB-UniRule"/>
</dbReference>
<name>A0A7I9UWE2_9ACTN</name>
<feature type="binding site" evidence="12">
    <location>
        <position position="52"/>
    </location>
    <ligand>
        <name>[4Fe-4S] cluster</name>
        <dbReference type="ChEBI" id="CHEBI:49883"/>
    </ligand>
</feature>
<evidence type="ECO:0000256" key="11">
    <source>
        <dbReference type="ARBA" id="ARBA00023163"/>
    </source>
</evidence>
<comment type="PTM">
    <text evidence="12">Upon Fe-S cluster removal intramolecular disulfide bonds are formed.</text>
</comment>
<dbReference type="GO" id="GO:0047134">
    <property type="term" value="F:protein-disulfide reductase [NAD(P)H] activity"/>
    <property type="evidence" value="ECO:0007669"/>
    <property type="project" value="TreeGrafter"/>
</dbReference>
<evidence type="ECO:0000256" key="6">
    <source>
        <dbReference type="ARBA" id="ARBA00023004"/>
    </source>
</evidence>
<dbReference type="GO" id="GO:0045892">
    <property type="term" value="P:negative regulation of DNA-templated transcription"/>
    <property type="evidence" value="ECO:0007669"/>
    <property type="project" value="TreeGrafter"/>
</dbReference>
<keyword evidence="10 12" id="KW-1015">Disulfide bond</keyword>
<gene>
    <name evidence="14" type="primary">whiB3</name>
    <name evidence="12" type="synonym">whiB</name>
    <name evidence="14" type="ORF">nbrc107697_13010</name>
</gene>
<dbReference type="InterPro" id="IPR003482">
    <property type="entry name" value="Whib"/>
</dbReference>
<keyword evidence="7 12" id="KW-0411">Iron-sulfur</keyword>
<protein>
    <recommendedName>
        <fullName evidence="12">Transcriptional regulator WhiB</fullName>
    </recommendedName>
</protein>
<comment type="caution">
    <text evidence="14">The sequence shown here is derived from an EMBL/GenBank/DDBJ whole genome shotgun (WGS) entry which is preliminary data.</text>
</comment>
<evidence type="ECO:0000256" key="5">
    <source>
        <dbReference type="ARBA" id="ARBA00022723"/>
    </source>
</evidence>
<keyword evidence="4 12" id="KW-0963">Cytoplasm</keyword>
<dbReference type="PROSITE" id="PS51674">
    <property type="entry name" value="4FE4S_WBL"/>
    <property type="match status" value="1"/>
</dbReference>
<dbReference type="PANTHER" id="PTHR38839:SF5">
    <property type="entry name" value="TRANSCRIPTIONAL REGULATOR WHID"/>
    <property type="match status" value="1"/>
</dbReference>
<dbReference type="GO" id="GO:0046872">
    <property type="term" value="F:metal ion binding"/>
    <property type="evidence" value="ECO:0007669"/>
    <property type="project" value="UniProtKB-KW"/>
</dbReference>
<dbReference type="GO" id="GO:0045454">
    <property type="term" value="P:cell redox homeostasis"/>
    <property type="evidence" value="ECO:0007669"/>
    <property type="project" value="TreeGrafter"/>
</dbReference>
<dbReference type="Proteomes" id="UP000444980">
    <property type="component" value="Unassembled WGS sequence"/>
</dbReference>
<evidence type="ECO:0000256" key="10">
    <source>
        <dbReference type="ARBA" id="ARBA00023157"/>
    </source>
</evidence>
<evidence type="ECO:0000259" key="13">
    <source>
        <dbReference type="PROSITE" id="PS51674"/>
    </source>
</evidence>